<dbReference type="GO" id="GO:0015074">
    <property type="term" value="P:DNA integration"/>
    <property type="evidence" value="ECO:0007669"/>
    <property type="project" value="TreeGrafter"/>
</dbReference>
<name>A0A8X6WG36_TRICX</name>
<dbReference type="GO" id="GO:0005634">
    <property type="term" value="C:nucleus"/>
    <property type="evidence" value="ECO:0007669"/>
    <property type="project" value="TreeGrafter"/>
</dbReference>
<dbReference type="EMBL" id="BMAU01021422">
    <property type="protein sequence ID" value="GFY34318.1"/>
    <property type="molecule type" value="Genomic_DNA"/>
</dbReference>
<dbReference type="GO" id="GO:0006303">
    <property type="term" value="P:double-strand break repair via nonhomologous end joining"/>
    <property type="evidence" value="ECO:0007669"/>
    <property type="project" value="TreeGrafter"/>
</dbReference>
<dbReference type="GO" id="GO:0003690">
    <property type="term" value="F:double-stranded DNA binding"/>
    <property type="evidence" value="ECO:0007669"/>
    <property type="project" value="TreeGrafter"/>
</dbReference>
<dbReference type="GO" id="GO:0000729">
    <property type="term" value="P:DNA double-strand break processing"/>
    <property type="evidence" value="ECO:0007669"/>
    <property type="project" value="TreeGrafter"/>
</dbReference>
<dbReference type="GO" id="GO:0042800">
    <property type="term" value="F:histone H3K4 methyltransferase activity"/>
    <property type="evidence" value="ECO:0007669"/>
    <property type="project" value="TreeGrafter"/>
</dbReference>
<evidence type="ECO:0000313" key="1">
    <source>
        <dbReference type="EMBL" id="GFY34318.1"/>
    </source>
</evidence>
<dbReference type="Proteomes" id="UP000887159">
    <property type="component" value="Unassembled WGS sequence"/>
</dbReference>
<dbReference type="PANTHER" id="PTHR46060:SF2">
    <property type="entry name" value="HISTONE-LYSINE N-METHYLTRANSFERASE SETMAR"/>
    <property type="match status" value="1"/>
</dbReference>
<protein>
    <submittedName>
        <fullName evidence="1">Mariner Mos1 transposase</fullName>
    </submittedName>
</protein>
<dbReference type="InterPro" id="IPR001888">
    <property type="entry name" value="Transposase_1"/>
</dbReference>
<comment type="caution">
    <text evidence="1">The sequence shown here is derived from an EMBL/GenBank/DDBJ whole genome shotgun (WGS) entry which is preliminary data.</text>
</comment>
<dbReference type="GO" id="GO:0046975">
    <property type="term" value="F:histone H3K36 methyltransferase activity"/>
    <property type="evidence" value="ECO:0007669"/>
    <property type="project" value="TreeGrafter"/>
</dbReference>
<dbReference type="Gene3D" id="3.30.420.10">
    <property type="entry name" value="Ribonuclease H-like superfamily/Ribonuclease H"/>
    <property type="match status" value="1"/>
</dbReference>
<dbReference type="Pfam" id="PF01359">
    <property type="entry name" value="Transposase_1"/>
    <property type="match status" value="1"/>
</dbReference>
<dbReference type="InterPro" id="IPR052709">
    <property type="entry name" value="Transposase-MT_Hybrid"/>
</dbReference>
<organism evidence="1 2">
    <name type="scientific">Trichonephila clavipes</name>
    <name type="common">Golden silk orbweaver</name>
    <name type="synonym">Nephila clavipes</name>
    <dbReference type="NCBI Taxonomy" id="2585209"/>
    <lineage>
        <taxon>Eukaryota</taxon>
        <taxon>Metazoa</taxon>
        <taxon>Ecdysozoa</taxon>
        <taxon>Arthropoda</taxon>
        <taxon>Chelicerata</taxon>
        <taxon>Arachnida</taxon>
        <taxon>Araneae</taxon>
        <taxon>Araneomorphae</taxon>
        <taxon>Entelegynae</taxon>
        <taxon>Araneoidea</taxon>
        <taxon>Nephilidae</taxon>
        <taxon>Trichonephila</taxon>
    </lineage>
</organism>
<reference evidence="1" key="1">
    <citation type="submission" date="2020-08" db="EMBL/GenBank/DDBJ databases">
        <title>Multicomponent nature underlies the extraordinary mechanical properties of spider dragline silk.</title>
        <authorList>
            <person name="Kono N."/>
            <person name="Nakamura H."/>
            <person name="Mori M."/>
            <person name="Yoshida Y."/>
            <person name="Ohtoshi R."/>
            <person name="Malay A.D."/>
            <person name="Moran D.A.P."/>
            <person name="Tomita M."/>
            <person name="Numata K."/>
            <person name="Arakawa K."/>
        </authorList>
    </citation>
    <scope>NUCLEOTIDE SEQUENCE</scope>
</reference>
<sequence length="84" mass="9731">MVTGDEKWVTIDNILRKRSWSKCGDVAETVAKPGLTSRKVLLCIWWDWEGIIYYELLPLGQTLNSDLYCQQLDCLKLATDQKRP</sequence>
<accession>A0A8X6WG36</accession>
<dbReference type="GO" id="GO:0044547">
    <property type="term" value="F:DNA topoisomerase binding"/>
    <property type="evidence" value="ECO:0007669"/>
    <property type="project" value="TreeGrafter"/>
</dbReference>
<dbReference type="GO" id="GO:0003697">
    <property type="term" value="F:single-stranded DNA binding"/>
    <property type="evidence" value="ECO:0007669"/>
    <property type="project" value="TreeGrafter"/>
</dbReference>
<gene>
    <name evidence="1" type="primary">mariner T</name>
    <name evidence="1" type="ORF">TNCV_2506211</name>
</gene>
<proteinExistence type="predicted"/>
<dbReference type="GO" id="GO:0000014">
    <property type="term" value="F:single-stranded DNA endodeoxyribonuclease activity"/>
    <property type="evidence" value="ECO:0007669"/>
    <property type="project" value="TreeGrafter"/>
</dbReference>
<dbReference type="InterPro" id="IPR036397">
    <property type="entry name" value="RNaseH_sf"/>
</dbReference>
<dbReference type="AlphaFoldDB" id="A0A8X6WG36"/>
<keyword evidence="2" id="KW-1185">Reference proteome</keyword>
<dbReference type="GO" id="GO:0000793">
    <property type="term" value="C:condensed chromosome"/>
    <property type="evidence" value="ECO:0007669"/>
    <property type="project" value="TreeGrafter"/>
</dbReference>
<dbReference type="GO" id="GO:0044774">
    <property type="term" value="P:mitotic DNA integrity checkpoint signaling"/>
    <property type="evidence" value="ECO:0007669"/>
    <property type="project" value="TreeGrafter"/>
</dbReference>
<evidence type="ECO:0000313" key="2">
    <source>
        <dbReference type="Proteomes" id="UP000887159"/>
    </source>
</evidence>
<dbReference type="GO" id="GO:0031297">
    <property type="term" value="P:replication fork processing"/>
    <property type="evidence" value="ECO:0007669"/>
    <property type="project" value="TreeGrafter"/>
</dbReference>
<dbReference type="GO" id="GO:0035861">
    <property type="term" value="C:site of double-strand break"/>
    <property type="evidence" value="ECO:0007669"/>
    <property type="project" value="TreeGrafter"/>
</dbReference>
<dbReference type="PANTHER" id="PTHR46060">
    <property type="entry name" value="MARINER MOS1 TRANSPOSASE-LIKE PROTEIN"/>
    <property type="match status" value="1"/>
</dbReference>